<dbReference type="InterPro" id="IPR003495">
    <property type="entry name" value="CobW/HypB/UreG_nucleotide-bd"/>
</dbReference>
<dbReference type="Pfam" id="PF07683">
    <property type="entry name" value="CobW_C"/>
    <property type="match status" value="1"/>
</dbReference>
<name>D2VJR8_NAEGR</name>
<comment type="catalytic activity">
    <reaction evidence="5">
        <text>GTP + H2O = GDP + phosphate + H(+)</text>
        <dbReference type="Rhea" id="RHEA:19669"/>
        <dbReference type="ChEBI" id="CHEBI:15377"/>
        <dbReference type="ChEBI" id="CHEBI:15378"/>
        <dbReference type="ChEBI" id="CHEBI:37565"/>
        <dbReference type="ChEBI" id="CHEBI:43474"/>
        <dbReference type="ChEBI" id="CHEBI:58189"/>
    </reaction>
    <physiologicalReaction direction="left-to-right" evidence="5">
        <dbReference type="Rhea" id="RHEA:19670"/>
    </physiologicalReaction>
</comment>
<evidence type="ECO:0000313" key="9">
    <source>
        <dbReference type="Proteomes" id="UP000006671"/>
    </source>
</evidence>
<dbReference type="InterPro" id="IPR036627">
    <property type="entry name" value="CobW-likC_sf"/>
</dbReference>
<keyword evidence="1" id="KW-0547">Nucleotide-binding</keyword>
<dbReference type="InterPro" id="IPR011629">
    <property type="entry name" value="CobW-like_C"/>
</dbReference>
<evidence type="ECO:0000259" key="7">
    <source>
        <dbReference type="SMART" id="SM00833"/>
    </source>
</evidence>
<feature type="compositionally biased region" description="Acidic residues" evidence="6">
    <location>
        <begin position="449"/>
        <end position="463"/>
    </location>
</feature>
<dbReference type="CDD" id="cd03112">
    <property type="entry name" value="CobW-like"/>
    <property type="match status" value="1"/>
</dbReference>
<dbReference type="InterPro" id="IPR051927">
    <property type="entry name" value="Zn_Chap_cDPG_Synth"/>
</dbReference>
<dbReference type="Gene3D" id="3.30.1220.10">
    <property type="entry name" value="CobW-like, C-terminal domain"/>
    <property type="match status" value="1"/>
</dbReference>
<dbReference type="SUPFAM" id="SSF52540">
    <property type="entry name" value="P-loop containing nucleoside triphosphate hydrolases"/>
    <property type="match status" value="1"/>
</dbReference>
<dbReference type="PANTHER" id="PTHR43603:SF1">
    <property type="entry name" value="ZINC-REGULATED GTPASE METALLOPROTEIN ACTIVATOR 1"/>
    <property type="match status" value="1"/>
</dbReference>
<feature type="domain" description="CobW C-terminal" evidence="7">
    <location>
        <begin position="296"/>
        <end position="417"/>
    </location>
</feature>
<dbReference type="OrthoDB" id="272672at2759"/>
<dbReference type="RefSeq" id="XP_002675743.1">
    <property type="nucleotide sequence ID" value="XM_002675697.1"/>
</dbReference>
<comment type="similarity">
    <text evidence="4">Belongs to the SIMIBI class G3E GTPase family. ZNG1 subfamily.</text>
</comment>
<proteinExistence type="inferred from homology"/>
<dbReference type="InterPro" id="IPR027417">
    <property type="entry name" value="P-loop_NTPase"/>
</dbReference>
<organism evidence="9">
    <name type="scientific">Naegleria gruberi</name>
    <name type="common">Amoeba</name>
    <dbReference type="NCBI Taxonomy" id="5762"/>
    <lineage>
        <taxon>Eukaryota</taxon>
        <taxon>Discoba</taxon>
        <taxon>Heterolobosea</taxon>
        <taxon>Tetramitia</taxon>
        <taxon>Eutetramitia</taxon>
        <taxon>Vahlkampfiidae</taxon>
        <taxon>Naegleria</taxon>
    </lineage>
</organism>
<protein>
    <submittedName>
        <fullName evidence="8">Predicted protein</fullName>
    </submittedName>
</protein>
<feature type="region of interest" description="Disordered" evidence="6">
    <location>
        <begin position="448"/>
        <end position="476"/>
    </location>
</feature>
<dbReference type="InParanoid" id="D2VJR8"/>
<keyword evidence="3" id="KW-0143">Chaperone</keyword>
<dbReference type="Gene3D" id="3.40.50.300">
    <property type="entry name" value="P-loop containing nucleotide triphosphate hydrolases"/>
    <property type="match status" value="1"/>
</dbReference>
<reference evidence="8 9" key="1">
    <citation type="journal article" date="2010" name="Cell">
        <title>The genome of Naegleria gruberi illuminates early eukaryotic versatility.</title>
        <authorList>
            <person name="Fritz-Laylin L.K."/>
            <person name="Prochnik S.E."/>
            <person name="Ginger M.L."/>
            <person name="Dacks J.B."/>
            <person name="Carpenter M.L."/>
            <person name="Field M.C."/>
            <person name="Kuo A."/>
            <person name="Paredez A."/>
            <person name="Chapman J."/>
            <person name="Pham J."/>
            <person name="Shu S."/>
            <person name="Neupane R."/>
            <person name="Cipriano M."/>
            <person name="Mancuso J."/>
            <person name="Tu H."/>
            <person name="Salamov A."/>
            <person name="Lindquist E."/>
            <person name="Shapiro H."/>
            <person name="Lucas S."/>
            <person name="Grigoriev I.V."/>
            <person name="Cande W.Z."/>
            <person name="Fulton C."/>
            <person name="Rokhsar D.S."/>
            <person name="Dawson S.C."/>
        </authorList>
    </citation>
    <scope>NUCLEOTIDE SEQUENCE [LARGE SCALE GENOMIC DNA]</scope>
    <source>
        <strain evidence="8 9">NEG-M</strain>
    </source>
</reference>
<evidence type="ECO:0000256" key="3">
    <source>
        <dbReference type="ARBA" id="ARBA00023186"/>
    </source>
</evidence>
<gene>
    <name evidence="8" type="ORF">NAEGRDRAFT_69138</name>
</gene>
<accession>D2VJR8</accession>
<dbReference type="STRING" id="5762.D2VJR8"/>
<dbReference type="GO" id="GO:0016787">
    <property type="term" value="F:hydrolase activity"/>
    <property type="evidence" value="ECO:0007669"/>
    <property type="project" value="UniProtKB-KW"/>
</dbReference>
<dbReference type="Proteomes" id="UP000006671">
    <property type="component" value="Unassembled WGS sequence"/>
</dbReference>
<evidence type="ECO:0000256" key="4">
    <source>
        <dbReference type="ARBA" id="ARBA00034320"/>
    </source>
</evidence>
<dbReference type="AlphaFoldDB" id="D2VJR8"/>
<dbReference type="Pfam" id="PF02492">
    <property type="entry name" value="cobW"/>
    <property type="match status" value="1"/>
</dbReference>
<evidence type="ECO:0000313" key="8">
    <source>
        <dbReference type="EMBL" id="EFC42999.1"/>
    </source>
</evidence>
<dbReference type="GO" id="GO:0000166">
    <property type="term" value="F:nucleotide binding"/>
    <property type="evidence" value="ECO:0007669"/>
    <property type="project" value="UniProtKB-KW"/>
</dbReference>
<dbReference type="KEGG" id="ngr:NAEGRDRAFT_69138"/>
<dbReference type="SMART" id="SM00833">
    <property type="entry name" value="CobW_C"/>
    <property type="match status" value="1"/>
</dbReference>
<evidence type="ECO:0000256" key="6">
    <source>
        <dbReference type="SAM" id="MobiDB-lite"/>
    </source>
</evidence>
<evidence type="ECO:0000256" key="1">
    <source>
        <dbReference type="ARBA" id="ARBA00022741"/>
    </source>
</evidence>
<dbReference type="PANTHER" id="PTHR43603">
    <property type="entry name" value="COBW DOMAIN-CONTAINING PROTEIN DDB_G0274527"/>
    <property type="match status" value="1"/>
</dbReference>
<keyword evidence="2" id="KW-0378">Hydrolase</keyword>
<dbReference type="VEuPathDB" id="AmoebaDB:NAEGRDRAFT_69138"/>
<evidence type="ECO:0000256" key="5">
    <source>
        <dbReference type="ARBA" id="ARBA00049117"/>
    </source>
</evidence>
<keyword evidence="9" id="KW-1185">Reference proteome</keyword>
<dbReference type="OMA" id="AIMIEST"/>
<dbReference type="eggNOG" id="KOG2743">
    <property type="taxonomic scope" value="Eukaryota"/>
</dbReference>
<dbReference type="EMBL" id="GG738876">
    <property type="protein sequence ID" value="EFC42999.1"/>
    <property type="molecule type" value="Genomic_DNA"/>
</dbReference>
<dbReference type="GeneID" id="8852973"/>
<evidence type="ECO:0000256" key="2">
    <source>
        <dbReference type="ARBA" id="ARBA00022801"/>
    </source>
</evidence>
<sequence>MANKTKRPQQQDEWEDESTLKKVPVTLLSGFLGAGKTTLLRHILKNRNNLRVAVIVNDMAALNIDEALVEKSGVKLKQSEEKLVSMKNGCICCTLREDLLVELYELAQEGKFDYCVIESTGIGEPMQVAETFTFDVGIQIEQDEKSGKRKKKNKKEKKTFILSDFAQLDTCVTVVDCNSFFQDLKSVETLAERYNKQNDEEYERNLANLLIDQIEFANVILLNKTDLVTPDELTKIKGVISKLNPDATVHETQNSTVPLEKILNTGLFDFEKAACNPGWLKEIRGSHNPETLEYGISSFVYRRRKPFNTKLLFDFFYSEKYMQQNVLRSKGYCWLNTRNDYCGDWEQAGNQITIHDGGLFFAALGEEQGKSMYGEEVFERVKKEDFKDGVGDRRQELVIIGQNLNEEEITKRLDALLISDEDFAKGVEYYSTQLCGDEGLFAPFNSFEQNEEMEWETDEEEEEKVVPEKKKNQKKK</sequence>